<dbReference type="Pfam" id="PF02882">
    <property type="entry name" value="THF_DHG_CYH_C"/>
    <property type="match status" value="1"/>
</dbReference>
<evidence type="ECO:0000256" key="8">
    <source>
        <dbReference type="ARBA" id="ARBA00023002"/>
    </source>
</evidence>
<dbReference type="SUPFAM" id="SSF51735">
    <property type="entry name" value="NAD(P)-binding Rossmann-fold domains"/>
    <property type="match status" value="1"/>
</dbReference>
<dbReference type="Proteomes" id="UP000019364">
    <property type="component" value="Unassembled WGS sequence"/>
</dbReference>
<protein>
    <recommendedName>
        <fullName evidence="12">Bifunctional protein FolD</fullName>
    </recommendedName>
    <domain>
        <recommendedName>
            <fullName evidence="12">Methylenetetrahydrofolate dehydrogenase</fullName>
            <ecNumber evidence="12">1.5.1.5</ecNumber>
        </recommendedName>
    </domain>
    <domain>
        <recommendedName>
            <fullName evidence="12">Methenyltetrahydrofolate cyclohydrolase</fullName>
            <ecNumber evidence="12">3.5.4.9</ecNumber>
        </recommendedName>
    </domain>
</protein>
<keyword evidence="3 12" id="KW-0554">One-carbon metabolism</keyword>
<keyword evidence="9 12" id="KW-0368">Histidine biosynthesis</keyword>
<evidence type="ECO:0000256" key="12">
    <source>
        <dbReference type="HAMAP-Rule" id="MF_01576"/>
    </source>
</evidence>
<dbReference type="FunFam" id="3.40.50.720:FF:000094">
    <property type="entry name" value="Bifunctional protein FolD"/>
    <property type="match status" value="1"/>
</dbReference>
<feature type="domain" description="Tetrahydrofolate dehydrogenase/cyclohydrolase catalytic" evidence="13">
    <location>
        <begin position="8"/>
        <end position="122"/>
    </location>
</feature>
<evidence type="ECO:0000313" key="16">
    <source>
        <dbReference type="Proteomes" id="UP000019364"/>
    </source>
</evidence>
<keyword evidence="11 12" id="KW-0511">Multifunctional enzyme</keyword>
<dbReference type="InterPro" id="IPR020630">
    <property type="entry name" value="THF_DH/CycHdrlase_cat_dom"/>
</dbReference>
<dbReference type="InterPro" id="IPR046346">
    <property type="entry name" value="Aminoacid_DH-like_N_sf"/>
</dbReference>
<dbReference type="SUPFAM" id="SSF53223">
    <property type="entry name" value="Aminoacid dehydrogenase-like, N-terminal domain"/>
    <property type="match status" value="1"/>
</dbReference>
<dbReference type="GO" id="GO:0006164">
    <property type="term" value="P:purine nucleotide biosynthetic process"/>
    <property type="evidence" value="ECO:0007669"/>
    <property type="project" value="UniProtKB-KW"/>
</dbReference>
<keyword evidence="8 12" id="KW-0560">Oxidoreductase</keyword>
<evidence type="ECO:0000259" key="13">
    <source>
        <dbReference type="Pfam" id="PF00763"/>
    </source>
</evidence>
<comment type="caution">
    <text evidence="15">The sequence shown here is derived from an EMBL/GenBank/DDBJ whole genome shotgun (WGS) entry which is preliminary data.</text>
</comment>
<evidence type="ECO:0000256" key="9">
    <source>
        <dbReference type="ARBA" id="ARBA00023102"/>
    </source>
</evidence>
<dbReference type="GO" id="GO:0005829">
    <property type="term" value="C:cytosol"/>
    <property type="evidence" value="ECO:0007669"/>
    <property type="project" value="TreeGrafter"/>
</dbReference>
<evidence type="ECO:0000256" key="10">
    <source>
        <dbReference type="ARBA" id="ARBA00023167"/>
    </source>
</evidence>
<evidence type="ECO:0000256" key="3">
    <source>
        <dbReference type="ARBA" id="ARBA00022563"/>
    </source>
</evidence>
<keyword evidence="5 12" id="KW-0658">Purine biosynthesis</keyword>
<dbReference type="HAMAP" id="MF_01576">
    <property type="entry name" value="THF_DHG_CYH"/>
    <property type="match status" value="1"/>
</dbReference>
<comment type="subunit">
    <text evidence="2 12">Homodimer.</text>
</comment>
<dbReference type="EC" id="1.5.1.5" evidence="12"/>
<dbReference type="GO" id="GO:0035999">
    <property type="term" value="P:tetrahydrofolate interconversion"/>
    <property type="evidence" value="ECO:0007669"/>
    <property type="project" value="UniProtKB-UniRule"/>
</dbReference>
<name>W7Y9R5_9BACL</name>
<evidence type="ECO:0000256" key="6">
    <source>
        <dbReference type="ARBA" id="ARBA00022801"/>
    </source>
</evidence>
<keyword evidence="10 12" id="KW-0486">Methionine biosynthesis</keyword>
<dbReference type="GO" id="GO:0004488">
    <property type="term" value="F:methylenetetrahydrofolate dehydrogenase (NADP+) activity"/>
    <property type="evidence" value="ECO:0007669"/>
    <property type="project" value="UniProtKB-UniRule"/>
</dbReference>
<gene>
    <name evidence="12" type="primary">folD</name>
    <name evidence="15" type="ORF">JCM16418_1803</name>
</gene>
<dbReference type="Gene3D" id="3.40.50.10860">
    <property type="entry name" value="Leucine Dehydrogenase, chain A, domain 1"/>
    <property type="match status" value="1"/>
</dbReference>
<evidence type="ECO:0000256" key="11">
    <source>
        <dbReference type="ARBA" id="ARBA00023268"/>
    </source>
</evidence>
<dbReference type="Gene3D" id="3.40.50.720">
    <property type="entry name" value="NAD(P)-binding Rossmann-like Domain"/>
    <property type="match status" value="1"/>
</dbReference>
<dbReference type="RefSeq" id="WP_036647511.1">
    <property type="nucleotide sequence ID" value="NZ_BAVZ01000004.1"/>
</dbReference>
<dbReference type="PRINTS" id="PR00085">
    <property type="entry name" value="THFDHDRGNASE"/>
</dbReference>
<dbReference type="STRING" id="1236976.JCM16418_1803"/>
<accession>W7Y9R5</accession>
<dbReference type="Pfam" id="PF00763">
    <property type="entry name" value="THF_DHG_CYH"/>
    <property type="match status" value="1"/>
</dbReference>
<dbReference type="AlphaFoldDB" id="W7Y9R5"/>
<dbReference type="EMBL" id="BAVZ01000004">
    <property type="protein sequence ID" value="GAF07775.1"/>
    <property type="molecule type" value="Genomic_DNA"/>
</dbReference>
<comment type="similarity">
    <text evidence="12">Belongs to the tetrahydrofolate dehydrogenase/cyclohydrolase family.</text>
</comment>
<proteinExistence type="inferred from homology"/>
<dbReference type="PANTHER" id="PTHR48099:SF5">
    <property type="entry name" value="C-1-TETRAHYDROFOLATE SYNTHASE, CYTOPLASMIC"/>
    <property type="match status" value="1"/>
</dbReference>
<feature type="domain" description="Tetrahydrofolate dehydrogenase/cyclohydrolase NAD(P)-binding" evidence="14">
    <location>
        <begin position="141"/>
        <end position="278"/>
    </location>
</feature>
<dbReference type="InterPro" id="IPR036291">
    <property type="entry name" value="NAD(P)-bd_dom_sf"/>
</dbReference>
<comment type="catalytic activity">
    <reaction evidence="12">
        <text>(6R)-5,10-methenyltetrahydrofolate + H2O = (6R)-10-formyltetrahydrofolate + H(+)</text>
        <dbReference type="Rhea" id="RHEA:23700"/>
        <dbReference type="ChEBI" id="CHEBI:15377"/>
        <dbReference type="ChEBI" id="CHEBI:15378"/>
        <dbReference type="ChEBI" id="CHEBI:57455"/>
        <dbReference type="ChEBI" id="CHEBI:195366"/>
        <dbReference type="EC" id="3.5.4.9"/>
    </reaction>
</comment>
<evidence type="ECO:0000256" key="4">
    <source>
        <dbReference type="ARBA" id="ARBA00022605"/>
    </source>
</evidence>
<dbReference type="CDD" id="cd01080">
    <property type="entry name" value="NAD_bind_m-THF_DH_Cyclohyd"/>
    <property type="match status" value="1"/>
</dbReference>
<evidence type="ECO:0000256" key="7">
    <source>
        <dbReference type="ARBA" id="ARBA00022857"/>
    </source>
</evidence>
<evidence type="ECO:0000259" key="14">
    <source>
        <dbReference type="Pfam" id="PF02882"/>
    </source>
</evidence>
<dbReference type="eggNOG" id="COG0190">
    <property type="taxonomic scope" value="Bacteria"/>
</dbReference>
<dbReference type="GO" id="GO:0000105">
    <property type="term" value="P:L-histidine biosynthetic process"/>
    <property type="evidence" value="ECO:0007669"/>
    <property type="project" value="UniProtKB-KW"/>
</dbReference>
<dbReference type="InterPro" id="IPR020631">
    <property type="entry name" value="THF_DH/CycHdrlase_NAD-bd_dom"/>
</dbReference>
<dbReference type="GO" id="GO:0009086">
    <property type="term" value="P:methionine biosynthetic process"/>
    <property type="evidence" value="ECO:0007669"/>
    <property type="project" value="UniProtKB-KW"/>
</dbReference>
<keyword evidence="16" id="KW-1185">Reference proteome</keyword>
<keyword evidence="6 12" id="KW-0378">Hydrolase</keyword>
<dbReference type="GO" id="GO:0004477">
    <property type="term" value="F:methenyltetrahydrofolate cyclohydrolase activity"/>
    <property type="evidence" value="ECO:0007669"/>
    <property type="project" value="UniProtKB-UniRule"/>
</dbReference>
<dbReference type="UniPathway" id="UPA00193"/>
<comment type="function">
    <text evidence="12">Catalyzes the oxidation of 5,10-methylenetetrahydrofolate to 5,10-methenyltetrahydrofolate and then the hydrolysis of 5,10-methenyltetrahydrofolate to 10-formyltetrahydrofolate.</text>
</comment>
<evidence type="ECO:0000256" key="1">
    <source>
        <dbReference type="ARBA" id="ARBA00004777"/>
    </source>
</evidence>
<keyword evidence="4 12" id="KW-0028">Amino-acid biosynthesis</keyword>
<comment type="caution">
    <text evidence="12">Lacks conserved residue(s) required for the propagation of feature annotation.</text>
</comment>
<dbReference type="InterPro" id="IPR000672">
    <property type="entry name" value="THF_DH/CycHdrlase"/>
</dbReference>
<comment type="catalytic activity">
    <reaction evidence="12">
        <text>(6R)-5,10-methylene-5,6,7,8-tetrahydrofolate + NADP(+) = (6R)-5,10-methenyltetrahydrofolate + NADPH</text>
        <dbReference type="Rhea" id="RHEA:22812"/>
        <dbReference type="ChEBI" id="CHEBI:15636"/>
        <dbReference type="ChEBI" id="CHEBI:57455"/>
        <dbReference type="ChEBI" id="CHEBI:57783"/>
        <dbReference type="ChEBI" id="CHEBI:58349"/>
        <dbReference type="EC" id="1.5.1.5"/>
    </reaction>
</comment>
<dbReference type="OrthoDB" id="9803580at2"/>
<organism evidence="15 16">
    <name type="scientific">Paenibacillus pini JCM 16418</name>
    <dbReference type="NCBI Taxonomy" id="1236976"/>
    <lineage>
        <taxon>Bacteria</taxon>
        <taxon>Bacillati</taxon>
        <taxon>Bacillota</taxon>
        <taxon>Bacilli</taxon>
        <taxon>Bacillales</taxon>
        <taxon>Paenibacillaceae</taxon>
        <taxon>Paenibacillus</taxon>
    </lineage>
</organism>
<dbReference type="EC" id="3.5.4.9" evidence="12"/>
<comment type="pathway">
    <text evidence="1 12">One-carbon metabolism; tetrahydrofolate interconversion.</text>
</comment>
<sequence>MTAEALILDGNVVAADIKEKLLERIQGLAEQAIVPCLATILVGEDPSSATYVRMKGNACKRLGIESIRIDLPTETTTEQLIETIHKLNADPKVHGILLQHPVPEQIDERAAFEAIAIEKDVDGVTALGFAQNAFGYADFPSCTPAAIVAILDYYKIPVEGKHAVVIGRSPILGKPVSLMLLNKNATVTTCHSKTENLEDVVRLGDIIVAAVGKPKFIQGDWIKPGAVVLDAGYNKGNVGDVDYDRCLEKASAITPVPAGVGPVTIATLLKHTVDAAEKVAKRKSID</sequence>
<keyword evidence="7 12" id="KW-0521">NADP</keyword>
<dbReference type="PANTHER" id="PTHR48099">
    <property type="entry name" value="C-1-TETRAHYDROFOLATE SYNTHASE, CYTOPLASMIC-RELATED"/>
    <property type="match status" value="1"/>
</dbReference>
<evidence type="ECO:0000313" key="15">
    <source>
        <dbReference type="EMBL" id="GAF07775.1"/>
    </source>
</evidence>
<evidence type="ECO:0000256" key="2">
    <source>
        <dbReference type="ARBA" id="ARBA00011738"/>
    </source>
</evidence>
<evidence type="ECO:0000256" key="5">
    <source>
        <dbReference type="ARBA" id="ARBA00022755"/>
    </source>
</evidence>
<feature type="binding site" evidence="12">
    <location>
        <begin position="167"/>
        <end position="169"/>
    </location>
    <ligand>
        <name>NADP(+)</name>
        <dbReference type="ChEBI" id="CHEBI:58349"/>
    </ligand>
</feature>
<dbReference type="FunFam" id="3.40.50.10860:FF:000005">
    <property type="entry name" value="C-1-tetrahydrofolate synthase, cytoplasmic, putative"/>
    <property type="match status" value="1"/>
</dbReference>
<reference evidence="15 16" key="1">
    <citation type="journal article" date="2014" name="Genome Announc.">
        <title>Draft Genome Sequence of Paenibacillus pini JCM 16418T, Isolated from the Rhizosphere of Pine Tree.</title>
        <authorList>
            <person name="Yuki M."/>
            <person name="Oshima K."/>
            <person name="Suda W."/>
            <person name="Oshida Y."/>
            <person name="Kitamura K."/>
            <person name="Iida Y."/>
            <person name="Hattori M."/>
            <person name="Ohkuma M."/>
        </authorList>
    </citation>
    <scope>NUCLEOTIDE SEQUENCE [LARGE SCALE GENOMIC DNA]</scope>
    <source>
        <strain evidence="15 16">JCM 16418</strain>
    </source>
</reference>